<feature type="region of interest" description="Disordered" evidence="1">
    <location>
        <begin position="1"/>
        <end position="81"/>
    </location>
</feature>
<protein>
    <submittedName>
        <fullName evidence="4">DUF58 domain-containing protein</fullName>
    </submittedName>
</protein>
<dbReference type="Proteomes" id="UP000317722">
    <property type="component" value="Unassembled WGS sequence"/>
</dbReference>
<dbReference type="Pfam" id="PF01882">
    <property type="entry name" value="DUF58"/>
    <property type="match status" value="1"/>
</dbReference>
<accession>A0A502CZA6</accession>
<evidence type="ECO:0000259" key="3">
    <source>
        <dbReference type="Pfam" id="PF01882"/>
    </source>
</evidence>
<evidence type="ECO:0000256" key="1">
    <source>
        <dbReference type="SAM" id="MobiDB-lite"/>
    </source>
</evidence>
<evidence type="ECO:0000313" key="5">
    <source>
        <dbReference type="Proteomes" id="UP000317722"/>
    </source>
</evidence>
<dbReference type="OrthoDB" id="9812729at2"/>
<feature type="transmembrane region" description="Helical" evidence="2">
    <location>
        <begin position="154"/>
        <end position="173"/>
    </location>
</feature>
<keyword evidence="5" id="KW-1185">Reference proteome</keyword>
<dbReference type="EMBL" id="RCZM01000003">
    <property type="protein sequence ID" value="TPG17091.1"/>
    <property type="molecule type" value="Genomic_DNA"/>
</dbReference>
<dbReference type="PANTHER" id="PTHR34351:SF2">
    <property type="entry name" value="DUF58 DOMAIN-CONTAINING PROTEIN"/>
    <property type="match status" value="1"/>
</dbReference>
<feature type="compositionally biased region" description="Basic and acidic residues" evidence="1">
    <location>
        <begin position="24"/>
        <end position="40"/>
    </location>
</feature>
<proteinExistence type="predicted"/>
<dbReference type="AlphaFoldDB" id="A0A502CZA6"/>
<dbReference type="PANTHER" id="PTHR34351">
    <property type="entry name" value="SLR1927 PROTEIN-RELATED"/>
    <property type="match status" value="1"/>
</dbReference>
<organism evidence="4 5">
    <name type="scientific">Pedococcus bigeumensis</name>
    <dbReference type="NCBI Taxonomy" id="433644"/>
    <lineage>
        <taxon>Bacteria</taxon>
        <taxon>Bacillati</taxon>
        <taxon>Actinomycetota</taxon>
        <taxon>Actinomycetes</taxon>
        <taxon>Micrococcales</taxon>
        <taxon>Intrasporangiaceae</taxon>
        <taxon>Pedococcus</taxon>
    </lineage>
</organism>
<keyword evidence="2" id="KW-0812">Transmembrane</keyword>
<feature type="compositionally biased region" description="Polar residues" evidence="1">
    <location>
        <begin position="1"/>
        <end position="11"/>
    </location>
</feature>
<name>A0A502CZA6_9MICO</name>
<keyword evidence="2" id="KW-0472">Membrane</keyword>
<keyword evidence="2" id="KW-1133">Transmembrane helix</keyword>
<gene>
    <name evidence="4" type="ORF">EAH86_09965</name>
</gene>
<comment type="caution">
    <text evidence="4">The sequence shown here is derived from an EMBL/GenBank/DDBJ whole genome shotgun (WGS) entry which is preliminary data.</text>
</comment>
<feature type="transmembrane region" description="Helical" evidence="2">
    <location>
        <begin position="127"/>
        <end position="148"/>
    </location>
</feature>
<dbReference type="InterPro" id="IPR002881">
    <property type="entry name" value="DUF58"/>
</dbReference>
<evidence type="ECO:0000313" key="4">
    <source>
        <dbReference type="EMBL" id="TPG17091.1"/>
    </source>
</evidence>
<dbReference type="RefSeq" id="WP_140739903.1">
    <property type="nucleotide sequence ID" value="NZ_RCZM01000003.1"/>
</dbReference>
<feature type="domain" description="DUF58" evidence="3">
    <location>
        <begin position="316"/>
        <end position="394"/>
    </location>
</feature>
<evidence type="ECO:0000256" key="2">
    <source>
        <dbReference type="SAM" id="Phobius"/>
    </source>
</evidence>
<reference evidence="4 5" key="1">
    <citation type="journal article" date="2019" name="Environ. Microbiol.">
        <title>Species interactions and distinct microbial communities in high Arctic permafrost affected cryosols are associated with the CH4 and CO2 gas fluxes.</title>
        <authorList>
            <person name="Altshuler I."/>
            <person name="Hamel J."/>
            <person name="Turney S."/>
            <person name="Magnuson E."/>
            <person name="Levesque R."/>
            <person name="Greer C."/>
            <person name="Whyte L.G."/>
        </authorList>
    </citation>
    <scope>NUCLEOTIDE SEQUENCE [LARGE SCALE GENOMIC DNA]</scope>
    <source>
        <strain evidence="4 5">S9.3A</strain>
    </source>
</reference>
<sequence>MTEQNPGQTSGPERGHHPAQLAEDAGHTTRRADLKRERRSGGPAPTAPVGSPLAPPPYAGSPATSGVSATRPRRLPTLPTITVPRPKLPTFLARAGGQASGALAKRTEGLRAATSPLWGPVAAFLRWVSPLGWSILALGAACWLVAAFTDWDEWGMIGAAAIALVLCCALLAVGRTRVRIDTEVDPLRVTVGEPATGRISVTNESKRGMLPLLVELPVGITAARFTLPPLGSGKAHEELFVVPTARRGVIAVGPASTIQGDPLGIVRRTLRWTDVTELFVHPRTVSLESLGAGLLRDLEGETTQEMSMSDLAFHALREYQPGDDRRYIHWRSSAKAGRLLVRQFLDTRRSHLTLVVDADPDRYAGGEEDAETAIEVAASVGKRAHMDEQDFTIVCRDSTASRTSAPLAMDALARVELGPSDLYAMAGEGLSLAPDTSMAVLVTGSGTPFIQVQRALGRFETEVLRVALTIDRDQRVGVKNVGGITLMNIHGLADLPAVLMGVMAS</sequence>